<feature type="region of interest" description="Disordered" evidence="1">
    <location>
        <begin position="96"/>
        <end position="135"/>
    </location>
</feature>
<evidence type="ECO:0000256" key="1">
    <source>
        <dbReference type="SAM" id="MobiDB-lite"/>
    </source>
</evidence>
<reference evidence="3 4" key="1">
    <citation type="journal article" date="2016" name="Front. Microbiol.">
        <title>Genomic Resource of Rice Seed Associated Bacteria.</title>
        <authorList>
            <person name="Midha S."/>
            <person name="Bansal K."/>
            <person name="Sharma S."/>
            <person name="Kumar N."/>
            <person name="Patil P.P."/>
            <person name="Chaudhry V."/>
            <person name="Patil P.B."/>
        </authorList>
    </citation>
    <scope>NUCLEOTIDE SEQUENCE [LARGE SCALE GENOMIC DNA]</scope>
    <source>
        <strain evidence="3 4">NS226</strain>
    </source>
</reference>
<evidence type="ECO:0000259" key="2">
    <source>
        <dbReference type="Pfam" id="PF10056"/>
    </source>
</evidence>
<protein>
    <recommendedName>
        <fullName evidence="2">DUF2293 domain-containing protein</fullName>
    </recommendedName>
</protein>
<dbReference type="Pfam" id="PF10056">
    <property type="entry name" value="DUF2293"/>
    <property type="match status" value="1"/>
</dbReference>
<dbReference type="AlphaFoldDB" id="A0A175RCN6"/>
<feature type="domain" description="DUF2293" evidence="2">
    <location>
        <begin position="13"/>
        <end position="90"/>
    </location>
</feature>
<feature type="compositionally biased region" description="Acidic residues" evidence="1">
    <location>
        <begin position="98"/>
        <end position="118"/>
    </location>
</feature>
<gene>
    <name evidence="3" type="ORF">NS226_03300</name>
</gene>
<accession>A0A175RCN6</accession>
<comment type="caution">
    <text evidence="3">The sequence shown here is derived from an EMBL/GenBank/DDBJ whole genome shotgun (WGS) entry which is preliminary data.</text>
</comment>
<organism evidence="3 4">
    <name type="scientific">Aureimonas ureilytica</name>
    <dbReference type="NCBI Taxonomy" id="401562"/>
    <lineage>
        <taxon>Bacteria</taxon>
        <taxon>Pseudomonadati</taxon>
        <taxon>Pseudomonadota</taxon>
        <taxon>Alphaproteobacteria</taxon>
        <taxon>Hyphomicrobiales</taxon>
        <taxon>Aurantimonadaceae</taxon>
        <taxon>Aureimonas</taxon>
    </lineage>
</organism>
<dbReference type="InterPro" id="IPR018744">
    <property type="entry name" value="DUF2293"/>
</dbReference>
<dbReference type="RefSeq" id="WP_058633764.1">
    <property type="nucleotide sequence ID" value="NZ_LDPZ01000006.1"/>
</dbReference>
<dbReference type="PATRIC" id="fig|401562.3.peg.4177"/>
<proteinExistence type="predicted"/>
<dbReference type="STRING" id="401562.NS365_11860"/>
<evidence type="ECO:0000313" key="3">
    <source>
        <dbReference type="EMBL" id="KTQ97695.1"/>
    </source>
</evidence>
<dbReference type="OrthoDB" id="1159372at2"/>
<name>A0A175RCN6_9HYPH</name>
<sequence>MATERQKSIARNLTLLIPRVPYLDAEAIRTAAGSRHMKSLSPASAVWLATLAHIRHQHTDYDELRDEGYEKDEARFFVVEAINEVLDQWGATRHLVSEADEDEGWDDKDGEPGEDVSEDASPPLPPKARPRPDAD</sequence>
<dbReference type="Proteomes" id="UP000078272">
    <property type="component" value="Unassembled WGS sequence"/>
</dbReference>
<dbReference type="EMBL" id="LDPZ01000006">
    <property type="protein sequence ID" value="KTQ97695.1"/>
    <property type="molecule type" value="Genomic_DNA"/>
</dbReference>
<evidence type="ECO:0000313" key="4">
    <source>
        <dbReference type="Proteomes" id="UP000078272"/>
    </source>
</evidence>